<proteinExistence type="predicted"/>
<dbReference type="EMBL" id="CM026426">
    <property type="protein sequence ID" value="KAG0574701.1"/>
    <property type="molecule type" value="Genomic_DNA"/>
</dbReference>
<evidence type="ECO:0000313" key="1">
    <source>
        <dbReference type="EMBL" id="KAG0574701.1"/>
    </source>
</evidence>
<reference evidence="1" key="1">
    <citation type="submission" date="2020-06" db="EMBL/GenBank/DDBJ databases">
        <title>WGS assembly of Ceratodon purpureus strain R40.</title>
        <authorList>
            <person name="Carey S.B."/>
            <person name="Jenkins J."/>
            <person name="Shu S."/>
            <person name="Lovell J.T."/>
            <person name="Sreedasyam A."/>
            <person name="Maumus F."/>
            <person name="Tiley G.P."/>
            <person name="Fernandez-Pozo N."/>
            <person name="Barry K."/>
            <person name="Chen C."/>
            <person name="Wang M."/>
            <person name="Lipzen A."/>
            <person name="Daum C."/>
            <person name="Saski C.A."/>
            <person name="Payton A.C."/>
            <person name="Mcbreen J.C."/>
            <person name="Conrad R.E."/>
            <person name="Kollar L.M."/>
            <person name="Olsson S."/>
            <person name="Huttunen S."/>
            <person name="Landis J.B."/>
            <person name="Wickett N.J."/>
            <person name="Johnson M.G."/>
            <person name="Rensing S.A."/>
            <person name="Grimwood J."/>
            <person name="Schmutz J."/>
            <person name="Mcdaniel S.F."/>
        </authorList>
    </citation>
    <scope>NUCLEOTIDE SEQUENCE</scope>
    <source>
        <strain evidence="1">R40</strain>
    </source>
</reference>
<evidence type="ECO:0000313" key="2">
    <source>
        <dbReference type="Proteomes" id="UP000822688"/>
    </source>
</evidence>
<dbReference type="AlphaFoldDB" id="A0A8T0HVH1"/>
<protein>
    <submittedName>
        <fullName evidence="1">Uncharacterized protein</fullName>
    </submittedName>
</protein>
<name>A0A8T0HVH1_CERPU</name>
<organism evidence="1 2">
    <name type="scientific">Ceratodon purpureus</name>
    <name type="common">Fire moss</name>
    <name type="synonym">Dicranum purpureum</name>
    <dbReference type="NCBI Taxonomy" id="3225"/>
    <lineage>
        <taxon>Eukaryota</taxon>
        <taxon>Viridiplantae</taxon>
        <taxon>Streptophyta</taxon>
        <taxon>Embryophyta</taxon>
        <taxon>Bryophyta</taxon>
        <taxon>Bryophytina</taxon>
        <taxon>Bryopsida</taxon>
        <taxon>Dicranidae</taxon>
        <taxon>Pseudoditrichales</taxon>
        <taxon>Ditrichaceae</taxon>
        <taxon>Ceratodon</taxon>
    </lineage>
</organism>
<sequence>MERSRGFRGDHGPEANTWMLQTCDAHQTPEEDIVPVVDHVAETSSQRGCK</sequence>
<gene>
    <name evidence="1" type="ORF">KC19_VG283600</name>
</gene>
<dbReference type="Proteomes" id="UP000822688">
    <property type="component" value="Chromosome V"/>
</dbReference>
<accession>A0A8T0HVH1</accession>
<keyword evidence="2" id="KW-1185">Reference proteome</keyword>
<comment type="caution">
    <text evidence="1">The sequence shown here is derived from an EMBL/GenBank/DDBJ whole genome shotgun (WGS) entry which is preliminary data.</text>
</comment>